<evidence type="ECO:0000313" key="2">
    <source>
        <dbReference type="EMBL" id="MCZ0862519.1"/>
    </source>
</evidence>
<name>A0ABT4IMF8_9EURY</name>
<gene>
    <name evidence="2" type="ORF">O0S09_04515</name>
</gene>
<comment type="caution">
    <text evidence="2">The sequence shown here is derived from an EMBL/GenBank/DDBJ whole genome shotgun (WGS) entry which is preliminary data.</text>
</comment>
<evidence type="ECO:0008006" key="4">
    <source>
        <dbReference type="Google" id="ProtNLM"/>
    </source>
</evidence>
<feature type="region of interest" description="Disordered" evidence="1">
    <location>
        <begin position="338"/>
        <end position="361"/>
    </location>
</feature>
<proteinExistence type="predicted"/>
<evidence type="ECO:0000256" key="1">
    <source>
        <dbReference type="SAM" id="MobiDB-lite"/>
    </source>
</evidence>
<dbReference type="RefSeq" id="WP_268922775.1">
    <property type="nucleotide sequence ID" value="NZ_JAPTGC010000005.1"/>
</dbReference>
<evidence type="ECO:0000313" key="3">
    <source>
        <dbReference type="Proteomes" id="UP001141336"/>
    </source>
</evidence>
<dbReference type="EMBL" id="JAPTGC010000005">
    <property type="protein sequence ID" value="MCZ0862519.1"/>
    <property type="molecule type" value="Genomic_DNA"/>
</dbReference>
<protein>
    <recommendedName>
        <fullName evidence="4">SHOCT domain-containing protein</fullName>
    </recommendedName>
</protein>
<accession>A0ABT4IMF8</accession>
<keyword evidence="3" id="KW-1185">Reference proteome</keyword>
<sequence>MRPEVLYEYDLPIEILDEIPADEEVLEVLYARSSENYHLPILITRLRIVCAYPETSVVYRVFQINYVDLMQVHVKFTRGLSTVLTFTRLDGEMNVFDRIRNKPEEVRAALLTFRDLMIEKVGGEWKFLHRQSLLTDEYMVKESDPVLSSVPTIPAEDLFEDKEMPGLGCYEPTEKLFEHFPPEAEDGDVFEEVPEIVPAVDAEVKSAAMNSRVQRMIETAESEAEEAEIAELTDASVDDATVLGDGPGVTDSQWANEDGGDAMILPEQHPHYRSSGGGTLAKLAAEPLVPVDEDDSEVYVTPKPSPKKQMEEEAAAVIAEELDRLPVPEVREPVKVSLPTPLPRASSAQMMPSAPPTEKTTIPMSITLEPQDSFEEETVDACLESLKLLRDTGVITEEEYKDRCLRLFKKNGA</sequence>
<organism evidence="2 3">
    <name type="scientific">Methanocorpusculum vombati</name>
    <dbReference type="NCBI Taxonomy" id="3002864"/>
    <lineage>
        <taxon>Archaea</taxon>
        <taxon>Methanobacteriati</taxon>
        <taxon>Methanobacteriota</taxon>
        <taxon>Stenosarchaea group</taxon>
        <taxon>Methanomicrobia</taxon>
        <taxon>Methanomicrobiales</taxon>
        <taxon>Methanocorpusculaceae</taxon>
        <taxon>Methanocorpusculum</taxon>
    </lineage>
</organism>
<dbReference type="Proteomes" id="UP001141336">
    <property type="component" value="Unassembled WGS sequence"/>
</dbReference>
<reference evidence="2" key="1">
    <citation type="submission" date="2022-12" db="EMBL/GenBank/DDBJ databases">
        <title>Isolation and characterisation of novel Methanocorpusculum spp. from native Australian herbivores indicates the genus is ancestrally host-associated.</title>
        <authorList>
            <person name="Volmer J.G."/>
            <person name="Soo R.M."/>
            <person name="Evans P.N."/>
            <person name="Hoedt E.C."/>
            <person name="Astorga Alsina A.L."/>
            <person name="Woodcroft B.J."/>
            <person name="Tyson G.W."/>
            <person name="Hugenholtz P."/>
            <person name="Morrison M."/>
        </authorList>
    </citation>
    <scope>NUCLEOTIDE SEQUENCE</scope>
    <source>
        <strain evidence="2">CW153</strain>
    </source>
</reference>